<gene>
    <name evidence="1" type="ORF">V7S43_016662</name>
</gene>
<sequence length="123" mass="13524">MMPLSHITASVNRFHRTERQALYDPLLLDWALFNFLAPRREGITVYGPSVRMQQEEGLYSIYAQLYFGGASLKLVTAGSMGQLQRSHVATTERRCSLVTSPEASPIIAHPVSASGAVPYTNGV</sequence>
<comment type="caution">
    <text evidence="1">The sequence shown here is derived from an EMBL/GenBank/DDBJ whole genome shotgun (WGS) entry which is preliminary data.</text>
</comment>
<dbReference type="AlphaFoldDB" id="A0ABD3EUS1"/>
<evidence type="ECO:0000313" key="1">
    <source>
        <dbReference type="EMBL" id="KAL3658273.1"/>
    </source>
</evidence>
<accession>A0ABD3EUS1</accession>
<name>A0ABD3EUS1_9STRA</name>
<keyword evidence="2" id="KW-1185">Reference proteome</keyword>
<protein>
    <submittedName>
        <fullName evidence="1">Uncharacterized protein</fullName>
    </submittedName>
</protein>
<dbReference type="EMBL" id="JBIMZQ010000055">
    <property type="protein sequence ID" value="KAL3658273.1"/>
    <property type="molecule type" value="Genomic_DNA"/>
</dbReference>
<proteinExistence type="predicted"/>
<organism evidence="1 2">
    <name type="scientific">Phytophthora oleae</name>
    <dbReference type="NCBI Taxonomy" id="2107226"/>
    <lineage>
        <taxon>Eukaryota</taxon>
        <taxon>Sar</taxon>
        <taxon>Stramenopiles</taxon>
        <taxon>Oomycota</taxon>
        <taxon>Peronosporomycetes</taxon>
        <taxon>Peronosporales</taxon>
        <taxon>Peronosporaceae</taxon>
        <taxon>Phytophthora</taxon>
    </lineage>
</organism>
<evidence type="ECO:0000313" key="2">
    <source>
        <dbReference type="Proteomes" id="UP001632037"/>
    </source>
</evidence>
<reference evidence="1 2" key="1">
    <citation type="submission" date="2024-09" db="EMBL/GenBank/DDBJ databases">
        <title>Genome sequencing and assembly of Phytophthora oleae, isolate VK10A, causative agent of rot of olive drupes.</title>
        <authorList>
            <person name="Conti Taguali S."/>
            <person name="Riolo M."/>
            <person name="La Spada F."/>
            <person name="Cacciola S.O."/>
            <person name="Dionisio G."/>
        </authorList>
    </citation>
    <scope>NUCLEOTIDE SEQUENCE [LARGE SCALE GENOMIC DNA]</scope>
    <source>
        <strain evidence="1 2">VK10A</strain>
    </source>
</reference>
<dbReference type="Proteomes" id="UP001632037">
    <property type="component" value="Unassembled WGS sequence"/>
</dbReference>